<dbReference type="AlphaFoldDB" id="A0A2U8GTS3"/>
<proteinExistence type="predicted"/>
<evidence type="ECO:0000313" key="1">
    <source>
        <dbReference type="EMBL" id="AWI76406.1"/>
    </source>
</evidence>
<keyword evidence="2" id="KW-1185">Reference proteome</keyword>
<dbReference type="EMBL" id="CP022187">
    <property type="protein sequence ID" value="AWI76406.1"/>
    <property type="molecule type" value="Genomic_DNA"/>
</dbReference>
<protein>
    <recommendedName>
        <fullName evidence="3">DUF4136 domain-containing protein</fullName>
    </recommendedName>
</protein>
<evidence type="ECO:0000313" key="2">
    <source>
        <dbReference type="Proteomes" id="UP000244930"/>
    </source>
</evidence>
<gene>
    <name evidence="1" type="ORF">CEW83_15295</name>
</gene>
<sequence>MLIGLLTGCASLQSTRAPDADLSRIKTIHVQKLEGEDADIDLLIAKRLTALGYQVTTSAAARPDHEVDATLTYVDRWMWDITMYLLRLTITLRDGREDTILAVGESYRPSLQRRSPEVMVEEVLDDIFQRKAEAK</sequence>
<evidence type="ECO:0008006" key="3">
    <source>
        <dbReference type="Google" id="ProtNLM"/>
    </source>
</evidence>
<organism evidence="1 2">
    <name type="scientific">Parazoarcus communis</name>
    <dbReference type="NCBI Taxonomy" id="41977"/>
    <lineage>
        <taxon>Bacteria</taxon>
        <taxon>Pseudomonadati</taxon>
        <taxon>Pseudomonadota</taxon>
        <taxon>Betaproteobacteria</taxon>
        <taxon>Rhodocyclales</taxon>
        <taxon>Zoogloeaceae</taxon>
        <taxon>Parazoarcus</taxon>
    </lineage>
</organism>
<name>A0A2U8GTS3_9RHOO</name>
<reference evidence="1 2" key="1">
    <citation type="submission" date="2017-06" db="EMBL/GenBank/DDBJ databases">
        <title>Azoarcus.</title>
        <authorList>
            <person name="Woo J.-H."/>
            <person name="Kim H.-S."/>
        </authorList>
    </citation>
    <scope>NUCLEOTIDE SEQUENCE [LARGE SCALE GENOMIC DNA]</scope>
    <source>
        <strain evidence="1 2">TSPY31</strain>
    </source>
</reference>
<dbReference type="Proteomes" id="UP000244930">
    <property type="component" value="Chromosome"/>
</dbReference>
<accession>A0A2U8GTS3</accession>
<dbReference type="KEGG" id="acom:CEW83_15295"/>